<comment type="caution">
    <text evidence="1">The sequence shown here is derived from an EMBL/GenBank/DDBJ whole genome shotgun (WGS) entry which is preliminary data.</text>
</comment>
<reference evidence="1" key="1">
    <citation type="journal article" date="2022" name="Int. J. Mol. Sci.">
        <title>Draft Genome of Tanacetum Coccineum: Genomic Comparison of Closely Related Tanacetum-Family Plants.</title>
        <authorList>
            <person name="Yamashiro T."/>
            <person name="Shiraishi A."/>
            <person name="Nakayama K."/>
            <person name="Satake H."/>
        </authorList>
    </citation>
    <scope>NUCLEOTIDE SEQUENCE</scope>
</reference>
<evidence type="ECO:0000313" key="2">
    <source>
        <dbReference type="Proteomes" id="UP001151760"/>
    </source>
</evidence>
<reference evidence="1" key="2">
    <citation type="submission" date="2022-01" db="EMBL/GenBank/DDBJ databases">
        <authorList>
            <person name="Yamashiro T."/>
            <person name="Shiraishi A."/>
            <person name="Satake H."/>
            <person name="Nakayama K."/>
        </authorList>
    </citation>
    <scope>NUCLEOTIDE SEQUENCE</scope>
</reference>
<name>A0ABQ4Y9A9_9ASTR</name>
<gene>
    <name evidence="1" type="ORF">Tco_0706767</name>
</gene>
<organism evidence="1 2">
    <name type="scientific">Tanacetum coccineum</name>
    <dbReference type="NCBI Taxonomy" id="301880"/>
    <lineage>
        <taxon>Eukaryota</taxon>
        <taxon>Viridiplantae</taxon>
        <taxon>Streptophyta</taxon>
        <taxon>Embryophyta</taxon>
        <taxon>Tracheophyta</taxon>
        <taxon>Spermatophyta</taxon>
        <taxon>Magnoliopsida</taxon>
        <taxon>eudicotyledons</taxon>
        <taxon>Gunneridae</taxon>
        <taxon>Pentapetalae</taxon>
        <taxon>asterids</taxon>
        <taxon>campanulids</taxon>
        <taxon>Asterales</taxon>
        <taxon>Asteraceae</taxon>
        <taxon>Asteroideae</taxon>
        <taxon>Anthemideae</taxon>
        <taxon>Anthemidinae</taxon>
        <taxon>Tanacetum</taxon>
    </lineage>
</organism>
<accession>A0ABQ4Y9A9</accession>
<dbReference type="Proteomes" id="UP001151760">
    <property type="component" value="Unassembled WGS sequence"/>
</dbReference>
<protein>
    <submittedName>
        <fullName evidence="1">Uncharacterized protein</fullName>
    </submittedName>
</protein>
<dbReference type="EMBL" id="BQNB010010193">
    <property type="protein sequence ID" value="GJS73926.1"/>
    <property type="molecule type" value="Genomic_DNA"/>
</dbReference>
<evidence type="ECO:0000313" key="1">
    <source>
        <dbReference type="EMBL" id="GJS73926.1"/>
    </source>
</evidence>
<keyword evidence="2" id="KW-1185">Reference proteome</keyword>
<proteinExistence type="predicted"/>
<sequence length="197" mass="22370">MDPNTSLGRICMGEQHGVSLNDKFESEGHWDESEFKDTTDSSKKKIAKAFTFYKMETEEPSDQYITPCFVGGLHAYDGEINLKNEKNIISNEFAVKLLLDYEEKNGEKIVKKELLVTLNGELYFVKFIINLEQDDVEPYVVFGRSFLRLTKGIVYFGNGVITIYPDLEFFGDNSDNSNDSGDDWDAILEGVNFGDIP</sequence>